<evidence type="ECO:0000256" key="2">
    <source>
        <dbReference type="ARBA" id="ARBA00023015"/>
    </source>
</evidence>
<protein>
    <submittedName>
        <fullName evidence="6">Sigma-70 family RNA polymerase sigma factor</fullName>
    </submittedName>
</protein>
<evidence type="ECO:0000256" key="4">
    <source>
        <dbReference type="ARBA" id="ARBA00023125"/>
    </source>
</evidence>
<keyword evidence="3" id="KW-0731">Sigma factor</keyword>
<gene>
    <name evidence="6" type="ORF">FUA26_02835</name>
</gene>
<keyword evidence="2" id="KW-0805">Transcription regulation</keyword>
<dbReference type="OrthoDB" id="1099849at2"/>
<evidence type="ECO:0000256" key="3">
    <source>
        <dbReference type="ARBA" id="ARBA00023082"/>
    </source>
</evidence>
<dbReference type="InterPro" id="IPR013325">
    <property type="entry name" value="RNA_pol_sigma_r2"/>
</dbReference>
<name>A0A5C7AVQ2_9FLAO</name>
<organism evidence="6 7">
    <name type="scientific">Seonamhaeicola algicola</name>
    <dbReference type="NCBI Taxonomy" id="1719036"/>
    <lineage>
        <taxon>Bacteria</taxon>
        <taxon>Pseudomonadati</taxon>
        <taxon>Bacteroidota</taxon>
        <taxon>Flavobacteriia</taxon>
        <taxon>Flavobacteriales</taxon>
        <taxon>Flavobacteriaceae</taxon>
    </lineage>
</organism>
<proteinExistence type="inferred from homology"/>
<comment type="similarity">
    <text evidence="1">Belongs to the sigma-70 factor family. ECF subfamily.</text>
</comment>
<dbReference type="RefSeq" id="WP_147131300.1">
    <property type="nucleotide sequence ID" value="NZ_VOSC01000012.1"/>
</dbReference>
<dbReference type="PANTHER" id="PTHR43133:SF8">
    <property type="entry name" value="RNA POLYMERASE SIGMA FACTOR HI_1459-RELATED"/>
    <property type="match status" value="1"/>
</dbReference>
<reference evidence="7" key="1">
    <citation type="submission" date="2019-08" db="EMBL/GenBank/DDBJ databases">
        <title>Seonamhaeicola sediminis sp. nov., isolated from marine sediment.</title>
        <authorList>
            <person name="Cao W.R."/>
        </authorList>
    </citation>
    <scope>NUCLEOTIDE SEQUENCE [LARGE SCALE GENOMIC DNA]</scope>
    <source>
        <strain evidence="7">Gy8</strain>
    </source>
</reference>
<keyword evidence="5" id="KW-0804">Transcription</keyword>
<evidence type="ECO:0000313" key="6">
    <source>
        <dbReference type="EMBL" id="TXE12750.1"/>
    </source>
</evidence>
<accession>A0A5C7AVQ2</accession>
<dbReference type="InterPro" id="IPR013324">
    <property type="entry name" value="RNA_pol_sigma_r3/r4-like"/>
</dbReference>
<keyword evidence="4" id="KW-0238">DNA-binding</keyword>
<dbReference type="InterPro" id="IPR014284">
    <property type="entry name" value="RNA_pol_sigma-70_dom"/>
</dbReference>
<dbReference type="InterPro" id="IPR036388">
    <property type="entry name" value="WH-like_DNA-bd_sf"/>
</dbReference>
<sequence>MTDNAILEGLKTGDNAYLKHLYLEHKAAFLNFTKNYGIAKNNALDIYQDAILALSENIATGKLTSLNSSLKTYLFSIGKYMVFDYLRAKNKLRHIDDNHFNSLALKIDFDFDVLFKKESNQTEKKLELAFNKLGIKCKTILKLFYYQNYNAEEIVELLEYKSKDVVKSQKYRCLKHLKEIFENER</sequence>
<comment type="caution">
    <text evidence="6">The sequence shown here is derived from an EMBL/GenBank/DDBJ whole genome shotgun (WGS) entry which is preliminary data.</text>
</comment>
<dbReference type="Gene3D" id="1.10.1740.10">
    <property type="match status" value="1"/>
</dbReference>
<keyword evidence="7" id="KW-1185">Reference proteome</keyword>
<evidence type="ECO:0000313" key="7">
    <source>
        <dbReference type="Proteomes" id="UP000321790"/>
    </source>
</evidence>
<dbReference type="PANTHER" id="PTHR43133">
    <property type="entry name" value="RNA POLYMERASE ECF-TYPE SIGMA FACTO"/>
    <property type="match status" value="1"/>
</dbReference>
<dbReference type="GO" id="GO:0016987">
    <property type="term" value="F:sigma factor activity"/>
    <property type="evidence" value="ECO:0007669"/>
    <property type="project" value="UniProtKB-KW"/>
</dbReference>
<dbReference type="NCBIfam" id="TIGR02937">
    <property type="entry name" value="sigma70-ECF"/>
    <property type="match status" value="1"/>
</dbReference>
<dbReference type="EMBL" id="VOSC01000012">
    <property type="protein sequence ID" value="TXE12750.1"/>
    <property type="molecule type" value="Genomic_DNA"/>
</dbReference>
<dbReference type="SUPFAM" id="SSF88946">
    <property type="entry name" value="Sigma2 domain of RNA polymerase sigma factors"/>
    <property type="match status" value="1"/>
</dbReference>
<dbReference type="Gene3D" id="1.10.10.10">
    <property type="entry name" value="Winged helix-like DNA-binding domain superfamily/Winged helix DNA-binding domain"/>
    <property type="match status" value="1"/>
</dbReference>
<dbReference type="SUPFAM" id="SSF88659">
    <property type="entry name" value="Sigma3 and sigma4 domains of RNA polymerase sigma factors"/>
    <property type="match status" value="1"/>
</dbReference>
<evidence type="ECO:0000256" key="5">
    <source>
        <dbReference type="ARBA" id="ARBA00023163"/>
    </source>
</evidence>
<dbReference type="GO" id="GO:0006352">
    <property type="term" value="P:DNA-templated transcription initiation"/>
    <property type="evidence" value="ECO:0007669"/>
    <property type="project" value="InterPro"/>
</dbReference>
<dbReference type="GO" id="GO:0003677">
    <property type="term" value="F:DNA binding"/>
    <property type="evidence" value="ECO:0007669"/>
    <property type="project" value="UniProtKB-KW"/>
</dbReference>
<dbReference type="AlphaFoldDB" id="A0A5C7AVQ2"/>
<evidence type="ECO:0000256" key="1">
    <source>
        <dbReference type="ARBA" id="ARBA00010641"/>
    </source>
</evidence>
<dbReference type="Proteomes" id="UP000321790">
    <property type="component" value="Unassembled WGS sequence"/>
</dbReference>
<dbReference type="InterPro" id="IPR039425">
    <property type="entry name" value="RNA_pol_sigma-70-like"/>
</dbReference>